<comment type="function">
    <text evidence="2">Catalyzes the reduction of dTDP-6-deoxy-L-lyxo-4-hexulose to yield dTDP-L-rhamnose.</text>
</comment>
<proteinExistence type="inferred from homology"/>
<protein>
    <recommendedName>
        <fullName evidence="2">dTDP-4-dehydrorhamnose reductase</fullName>
        <ecNumber evidence="2">1.1.1.133</ecNumber>
    </recommendedName>
</protein>
<dbReference type="CDD" id="cd05254">
    <property type="entry name" value="dTDP_HR_like_SDR_e"/>
    <property type="match status" value="1"/>
</dbReference>
<comment type="caution">
    <text evidence="5">The sequence shown here is derived from an EMBL/GenBank/DDBJ whole genome shotgun (WGS) entry which is preliminary data.</text>
</comment>
<dbReference type="Gene3D" id="3.40.50.720">
    <property type="entry name" value="NAD(P)-binding Rossmann-like Domain"/>
    <property type="match status" value="1"/>
</dbReference>
<evidence type="ECO:0000313" key="6">
    <source>
        <dbReference type="Proteomes" id="UP001332243"/>
    </source>
</evidence>
<evidence type="ECO:0000256" key="2">
    <source>
        <dbReference type="RuleBase" id="RU364082"/>
    </source>
</evidence>
<dbReference type="InterPro" id="IPR036291">
    <property type="entry name" value="NAD(P)-bd_dom_sf"/>
</dbReference>
<dbReference type="RefSeq" id="WP_331215042.1">
    <property type="nucleotide sequence ID" value="NZ_JAZGQK010000012.1"/>
</dbReference>
<reference evidence="5 6" key="1">
    <citation type="submission" date="2024-01" db="EMBL/GenBank/DDBJ databases">
        <title>Genome insights into Plantactinospora sonchi sp. nov.</title>
        <authorList>
            <person name="Wang L."/>
        </authorList>
    </citation>
    <scope>NUCLEOTIDE SEQUENCE [LARGE SCALE GENOMIC DNA]</scope>
    <source>
        <strain evidence="5 6">NEAU-QY2</strain>
    </source>
</reference>
<evidence type="ECO:0000313" key="5">
    <source>
        <dbReference type="EMBL" id="MEE6259930.1"/>
    </source>
</evidence>
<evidence type="ECO:0000256" key="1">
    <source>
        <dbReference type="ARBA" id="ARBA00010944"/>
    </source>
</evidence>
<dbReference type="InterPro" id="IPR029903">
    <property type="entry name" value="RmlD-like-bd"/>
</dbReference>
<evidence type="ECO:0000259" key="4">
    <source>
        <dbReference type="Pfam" id="PF04321"/>
    </source>
</evidence>
<comment type="pathway">
    <text evidence="2">Carbohydrate biosynthesis; dTDP-L-rhamnose biosynthesis.</text>
</comment>
<dbReference type="NCBIfam" id="TIGR01214">
    <property type="entry name" value="rmlD"/>
    <property type="match status" value="1"/>
</dbReference>
<sequence>MTGARWLVTGAGGLLGRDLVTVLAGRADAEVTAATRAELDVTDPAAVRVAVRGHDVVLNTAAWTDVDGAESREADATEVNGDGVAHLARACAETGARLLHVSTDYVFAGDATQPYPEDAPTAPVNAYGRSKLAGEQAVFRLLPHTGYVVRTAWLYGAHGPNFVRTMLRLAAERPHLDVVDDQHGQPTWSYALAGRLVELAEAAGRGVAPPGAYHGTAAGRTTWYGLAREVFRRSGLDPDRIRPTSSDRFPRPARRPGYSVLGHDGWARAGLPPLPDWRAQLAEALRPGGPLLGAASPRVPPPGAAVDPSSGVPPLVAG</sequence>
<dbReference type="PANTHER" id="PTHR10491">
    <property type="entry name" value="DTDP-4-DEHYDRORHAMNOSE REDUCTASE"/>
    <property type="match status" value="1"/>
</dbReference>
<organism evidence="5 6">
    <name type="scientific">Plantactinospora sonchi</name>
    <dbReference type="NCBI Taxonomy" id="1544735"/>
    <lineage>
        <taxon>Bacteria</taxon>
        <taxon>Bacillati</taxon>
        <taxon>Actinomycetota</taxon>
        <taxon>Actinomycetes</taxon>
        <taxon>Micromonosporales</taxon>
        <taxon>Micromonosporaceae</taxon>
        <taxon>Plantactinospora</taxon>
    </lineage>
</organism>
<name>A0ABU7RTV3_9ACTN</name>
<dbReference type="Pfam" id="PF04321">
    <property type="entry name" value="RmlD_sub_bind"/>
    <property type="match status" value="1"/>
</dbReference>
<dbReference type="InterPro" id="IPR005913">
    <property type="entry name" value="dTDP_dehydrorham_reduct"/>
</dbReference>
<dbReference type="Proteomes" id="UP001332243">
    <property type="component" value="Unassembled WGS sequence"/>
</dbReference>
<dbReference type="Gene3D" id="3.90.25.10">
    <property type="entry name" value="UDP-galactose 4-epimerase, domain 1"/>
    <property type="match status" value="1"/>
</dbReference>
<dbReference type="EMBL" id="JAZGQK010000012">
    <property type="protein sequence ID" value="MEE6259930.1"/>
    <property type="molecule type" value="Genomic_DNA"/>
</dbReference>
<gene>
    <name evidence="5" type="primary">rfbD</name>
    <name evidence="5" type="ORF">V1633_15680</name>
</gene>
<keyword evidence="6" id="KW-1185">Reference proteome</keyword>
<comment type="similarity">
    <text evidence="1 2">Belongs to the dTDP-4-dehydrorhamnose reductase family.</text>
</comment>
<dbReference type="GO" id="GO:0008831">
    <property type="term" value="F:dTDP-4-dehydrorhamnose reductase activity"/>
    <property type="evidence" value="ECO:0007669"/>
    <property type="project" value="UniProtKB-EC"/>
</dbReference>
<dbReference type="PANTHER" id="PTHR10491:SF4">
    <property type="entry name" value="METHIONINE ADENOSYLTRANSFERASE 2 SUBUNIT BETA"/>
    <property type="match status" value="1"/>
</dbReference>
<keyword evidence="2 5" id="KW-0560">Oxidoreductase</keyword>
<dbReference type="SUPFAM" id="SSF51735">
    <property type="entry name" value="NAD(P)-binding Rossmann-fold domains"/>
    <property type="match status" value="1"/>
</dbReference>
<evidence type="ECO:0000256" key="3">
    <source>
        <dbReference type="SAM" id="MobiDB-lite"/>
    </source>
</evidence>
<feature type="region of interest" description="Disordered" evidence="3">
    <location>
        <begin position="288"/>
        <end position="318"/>
    </location>
</feature>
<dbReference type="EC" id="1.1.1.133" evidence="2"/>
<feature type="region of interest" description="Disordered" evidence="3">
    <location>
        <begin position="236"/>
        <end position="255"/>
    </location>
</feature>
<keyword evidence="2" id="KW-0521">NADP</keyword>
<accession>A0ABU7RTV3</accession>
<feature type="domain" description="RmlD-like substrate binding" evidence="4">
    <location>
        <begin position="6"/>
        <end position="286"/>
    </location>
</feature>